<evidence type="ECO:0000313" key="2">
    <source>
        <dbReference type="EMBL" id="PRX12646.1"/>
    </source>
</evidence>
<dbReference type="PANTHER" id="PTHR14136:SF17">
    <property type="entry name" value="BTB_POZ DOMAIN-CONTAINING PROTEIN KCTD9"/>
    <property type="match status" value="1"/>
</dbReference>
<sequence length="308" mass="32811">MRKQWSRLPAKAVGVALTSTTIICSAFAIIFLAPGLIVDLDMGDQPLDGVKRIEATGQARQTLTQAIAGAAVLLGAYAAFRRLRVNEAELRVSRDGQVTERFTRAVDHLGATNMDVRIGGIYALERIARNSPDDCDAVTAILSAFVRGHAPWPGSSSAGDVLPVLQQPTLAMRASDVQSAVTVLGRLHRASSSELPRLTFVDLRRARMWGLCFDHALFGVSSLAGARLGDCSLVGADLGDCDLREADLSGADLAGAMLWGADLAGANLNGAVLNGAKFDARTKWPEAFDPTARGCISVSDPKSHYRRR</sequence>
<dbReference type="OrthoDB" id="4563217at2"/>
<reference evidence="2 3" key="1">
    <citation type="submission" date="2018-03" db="EMBL/GenBank/DDBJ databases">
        <title>Genomic Encyclopedia of Archaeal and Bacterial Type Strains, Phase II (KMG-II): from individual species to whole genera.</title>
        <authorList>
            <person name="Goeker M."/>
        </authorList>
    </citation>
    <scope>NUCLEOTIDE SEQUENCE [LARGE SCALE GENOMIC DNA]</scope>
    <source>
        <strain evidence="2 3">DSM 43146</strain>
    </source>
</reference>
<gene>
    <name evidence="2" type="ORF">CLV67_12769</name>
</gene>
<dbReference type="AlphaFoldDB" id="A0A2T0JXY2"/>
<dbReference type="InterPro" id="IPR001646">
    <property type="entry name" value="5peptide_repeat"/>
</dbReference>
<keyword evidence="1" id="KW-0812">Transmembrane</keyword>
<dbReference type="PANTHER" id="PTHR14136">
    <property type="entry name" value="BTB_POZ DOMAIN-CONTAINING PROTEIN KCTD9"/>
    <property type="match status" value="1"/>
</dbReference>
<dbReference type="Gene3D" id="2.160.20.80">
    <property type="entry name" value="E3 ubiquitin-protein ligase SopA"/>
    <property type="match status" value="1"/>
</dbReference>
<protein>
    <submittedName>
        <fullName evidence="2">Pentapeptide repeat protein</fullName>
    </submittedName>
</protein>
<feature type="transmembrane region" description="Helical" evidence="1">
    <location>
        <begin position="12"/>
        <end position="37"/>
    </location>
</feature>
<dbReference type="InterPro" id="IPR051082">
    <property type="entry name" value="Pentapeptide-BTB/POZ_domain"/>
</dbReference>
<dbReference type="SUPFAM" id="SSF141571">
    <property type="entry name" value="Pentapeptide repeat-like"/>
    <property type="match status" value="1"/>
</dbReference>
<accession>A0A2T0JXY2</accession>
<keyword evidence="3" id="KW-1185">Reference proteome</keyword>
<dbReference type="RefSeq" id="WP_106329462.1">
    <property type="nucleotide sequence ID" value="NZ_BOMO01000152.1"/>
</dbReference>
<dbReference type="Pfam" id="PF00805">
    <property type="entry name" value="Pentapeptide"/>
    <property type="match status" value="1"/>
</dbReference>
<evidence type="ECO:0000313" key="3">
    <source>
        <dbReference type="Proteomes" id="UP000239415"/>
    </source>
</evidence>
<dbReference type="EMBL" id="PVMZ01000027">
    <property type="protein sequence ID" value="PRX12646.1"/>
    <property type="molecule type" value="Genomic_DNA"/>
</dbReference>
<name>A0A2T0JXY2_9ACTN</name>
<keyword evidence="1" id="KW-0472">Membrane</keyword>
<comment type="caution">
    <text evidence="2">The sequence shown here is derived from an EMBL/GenBank/DDBJ whole genome shotgun (WGS) entry which is preliminary data.</text>
</comment>
<organism evidence="2 3">
    <name type="scientific">Actinoplanes italicus</name>
    <dbReference type="NCBI Taxonomy" id="113567"/>
    <lineage>
        <taxon>Bacteria</taxon>
        <taxon>Bacillati</taxon>
        <taxon>Actinomycetota</taxon>
        <taxon>Actinomycetes</taxon>
        <taxon>Micromonosporales</taxon>
        <taxon>Micromonosporaceae</taxon>
        <taxon>Actinoplanes</taxon>
    </lineage>
</organism>
<keyword evidence="1" id="KW-1133">Transmembrane helix</keyword>
<dbReference type="Proteomes" id="UP000239415">
    <property type="component" value="Unassembled WGS sequence"/>
</dbReference>
<evidence type="ECO:0000256" key="1">
    <source>
        <dbReference type="SAM" id="Phobius"/>
    </source>
</evidence>
<proteinExistence type="predicted"/>